<dbReference type="GO" id="GO:0000209">
    <property type="term" value="P:protein polyubiquitination"/>
    <property type="evidence" value="ECO:0007669"/>
    <property type="project" value="TreeGrafter"/>
</dbReference>
<keyword evidence="8" id="KW-1185">Reference proteome</keyword>
<keyword evidence="4" id="KW-0805">Transcription regulation</keyword>
<dbReference type="OrthoDB" id="21204at2759"/>
<dbReference type="EC" id="2.3.2.27" evidence="2"/>
<dbReference type="Pfam" id="PF26084">
    <property type="entry name" value="PWI_Topors"/>
    <property type="match status" value="1"/>
</dbReference>
<comment type="catalytic activity">
    <reaction evidence="1">
        <text>S-ubiquitinyl-[E2 ubiquitin-conjugating enzyme]-L-cysteine + [acceptor protein]-L-lysine = [E2 ubiquitin-conjugating enzyme]-L-cysteine + N(6)-ubiquitinyl-[acceptor protein]-L-lysine.</text>
        <dbReference type="EC" id="2.3.2.27"/>
    </reaction>
</comment>
<dbReference type="EMBL" id="UZAM01003121">
    <property type="protein sequence ID" value="VDO87399.1"/>
    <property type="molecule type" value="Genomic_DNA"/>
</dbReference>
<evidence type="ECO:0000256" key="3">
    <source>
        <dbReference type="ARBA" id="ARBA00022679"/>
    </source>
</evidence>
<dbReference type="GO" id="GO:0006513">
    <property type="term" value="P:protein monoubiquitination"/>
    <property type="evidence" value="ECO:0007669"/>
    <property type="project" value="TreeGrafter"/>
</dbReference>
<protein>
    <recommendedName>
        <fullName evidence="2">RING-type E3 ubiquitin transferase</fullName>
        <ecNumber evidence="2">2.3.2.27</ecNumber>
    </recommendedName>
</protein>
<feature type="domain" description="Topors PWI-like" evidence="6">
    <location>
        <begin position="54"/>
        <end position="130"/>
    </location>
</feature>
<evidence type="ECO:0000313" key="9">
    <source>
        <dbReference type="WBParaSite" id="SBAD_0000072501-mRNA-1"/>
    </source>
</evidence>
<proteinExistence type="predicted"/>
<evidence type="ECO:0000256" key="2">
    <source>
        <dbReference type="ARBA" id="ARBA00012483"/>
    </source>
</evidence>
<reference evidence="9" key="1">
    <citation type="submission" date="2016-06" db="UniProtKB">
        <authorList>
            <consortium name="WormBaseParasite"/>
        </authorList>
    </citation>
    <scope>IDENTIFICATION</scope>
</reference>
<evidence type="ECO:0000256" key="5">
    <source>
        <dbReference type="ARBA" id="ARBA00023163"/>
    </source>
</evidence>
<dbReference type="PANTHER" id="PTHR46077">
    <property type="entry name" value="E3 UBIQUITIN-PROTEIN LIGASE TOPORS"/>
    <property type="match status" value="1"/>
</dbReference>
<dbReference type="AlphaFoldDB" id="A0A183IAQ8"/>
<sequence length="204" mass="24058">MRRSGMQFRWFHHRRCPYVLYSQSTSDFRRMIYNRQLRVSPMTGGRIRAISSYFFKENPACVHRLVPWLNRELNVLLDGHASRVQFLIRLICRLVQRYEITSSMFRKRIFSYLQIYTDHFIHEFYNFTRSPYDMQDYDRVAHYDGIGGSETDLRFAADRASPDVTILGPVHSQLPDLTELGIIIYFVHLLVNCSGLGSSDVMNT</sequence>
<evidence type="ECO:0000259" key="6">
    <source>
        <dbReference type="Pfam" id="PF26084"/>
    </source>
</evidence>
<gene>
    <name evidence="7" type="ORF">SBAD_LOCUS702</name>
</gene>
<organism evidence="9">
    <name type="scientific">Soboliphyme baturini</name>
    <dbReference type="NCBI Taxonomy" id="241478"/>
    <lineage>
        <taxon>Eukaryota</taxon>
        <taxon>Metazoa</taxon>
        <taxon>Ecdysozoa</taxon>
        <taxon>Nematoda</taxon>
        <taxon>Enoplea</taxon>
        <taxon>Dorylaimia</taxon>
        <taxon>Dioctophymatida</taxon>
        <taxon>Dioctophymatoidea</taxon>
        <taxon>Soboliphymatidae</taxon>
        <taxon>Soboliphyme</taxon>
    </lineage>
</organism>
<dbReference type="PANTHER" id="PTHR46077:SF1">
    <property type="entry name" value="TOP1 BINDING ARGININE_SERINE RICH PROTEIN, E3 UBIQUITIN LIGASE"/>
    <property type="match status" value="1"/>
</dbReference>
<dbReference type="WBParaSite" id="SBAD_0000072501-mRNA-1">
    <property type="protein sequence ID" value="SBAD_0000072501-mRNA-1"/>
    <property type="gene ID" value="SBAD_0000072501"/>
</dbReference>
<dbReference type="Proteomes" id="UP000270296">
    <property type="component" value="Unassembled WGS sequence"/>
</dbReference>
<dbReference type="GO" id="GO:0061630">
    <property type="term" value="F:ubiquitin protein ligase activity"/>
    <property type="evidence" value="ECO:0007669"/>
    <property type="project" value="UniProtKB-EC"/>
</dbReference>
<name>A0A183IAQ8_9BILA</name>
<keyword evidence="3" id="KW-0808">Transferase</keyword>
<reference evidence="7 8" key="2">
    <citation type="submission" date="2018-11" db="EMBL/GenBank/DDBJ databases">
        <authorList>
            <consortium name="Pathogen Informatics"/>
        </authorList>
    </citation>
    <scope>NUCLEOTIDE SEQUENCE [LARGE SCALE GENOMIC DNA]</scope>
</reference>
<evidence type="ECO:0000313" key="7">
    <source>
        <dbReference type="EMBL" id="VDO87399.1"/>
    </source>
</evidence>
<accession>A0A183IAQ8</accession>
<evidence type="ECO:0000256" key="4">
    <source>
        <dbReference type="ARBA" id="ARBA00023015"/>
    </source>
</evidence>
<dbReference type="InterPro" id="IPR058745">
    <property type="entry name" value="PWI_Topors"/>
</dbReference>
<evidence type="ECO:0000256" key="1">
    <source>
        <dbReference type="ARBA" id="ARBA00000900"/>
    </source>
</evidence>
<keyword evidence="5" id="KW-0804">Transcription</keyword>
<evidence type="ECO:0000313" key="8">
    <source>
        <dbReference type="Proteomes" id="UP000270296"/>
    </source>
</evidence>